<gene>
    <name evidence="1" type="ORF">H6H04_10520</name>
</gene>
<dbReference type="RefSeq" id="WP_186845918.1">
    <property type="nucleotide sequence ID" value="NZ_JACOME010000002.1"/>
</dbReference>
<name>A0ABR6Y3K6_9FLAO</name>
<keyword evidence="2" id="KW-1185">Reference proteome</keyword>
<comment type="caution">
    <text evidence="1">The sequence shown here is derived from an EMBL/GenBank/DDBJ whole genome shotgun (WGS) entry which is preliminary data.</text>
</comment>
<accession>A0ABR6Y3K6</accession>
<proteinExistence type="predicted"/>
<reference evidence="1 2" key="1">
    <citation type="submission" date="2020-08" db="EMBL/GenBank/DDBJ databases">
        <title>Winogradskyella ouciana sp. nov., isolated from the hadal seawater of the Mariana Trench.</title>
        <authorList>
            <person name="He X."/>
        </authorList>
    </citation>
    <scope>NUCLEOTIDE SEQUENCE [LARGE SCALE GENOMIC DNA]</scope>
    <source>
        <strain evidence="1 2">KCTC 22026</strain>
    </source>
</reference>
<evidence type="ECO:0000313" key="1">
    <source>
        <dbReference type="EMBL" id="MBC3846813.1"/>
    </source>
</evidence>
<dbReference type="Proteomes" id="UP000607435">
    <property type="component" value="Unassembled WGS sequence"/>
</dbReference>
<sequence length="180" mass="21743">MKTVTKHNLKLNLKEATSSLLEMARNSYWNKISDNTSYIISEIVNDERNFFDKRIARKKANEKKQPKSLEQITAELKDFYENLYDINLYIYKSEKESTIIEIQYYPKSSLEPDFYETVKENNPMLHCKVGLPNYRRNDTDKFDINWELGGIRHEWNSFLGKIRFKIWGYKREIRKKLRRV</sequence>
<organism evidence="1 2">
    <name type="scientific">Winogradskyella echinorum</name>
    <dbReference type="NCBI Taxonomy" id="538189"/>
    <lineage>
        <taxon>Bacteria</taxon>
        <taxon>Pseudomonadati</taxon>
        <taxon>Bacteroidota</taxon>
        <taxon>Flavobacteriia</taxon>
        <taxon>Flavobacteriales</taxon>
        <taxon>Flavobacteriaceae</taxon>
        <taxon>Winogradskyella</taxon>
    </lineage>
</organism>
<dbReference type="EMBL" id="JACOME010000002">
    <property type="protein sequence ID" value="MBC3846813.1"/>
    <property type="molecule type" value="Genomic_DNA"/>
</dbReference>
<protein>
    <submittedName>
        <fullName evidence="1">Uncharacterized protein</fullName>
    </submittedName>
</protein>
<evidence type="ECO:0000313" key="2">
    <source>
        <dbReference type="Proteomes" id="UP000607435"/>
    </source>
</evidence>